<feature type="non-terminal residue" evidence="1">
    <location>
        <position position="62"/>
    </location>
</feature>
<reference evidence="1" key="1">
    <citation type="journal article" date="2014" name="Front. Microbiol.">
        <title>High frequency of phylogenetically diverse reductive dehalogenase-homologous genes in deep subseafloor sedimentary metagenomes.</title>
        <authorList>
            <person name="Kawai M."/>
            <person name="Futagami T."/>
            <person name="Toyoda A."/>
            <person name="Takaki Y."/>
            <person name="Nishi S."/>
            <person name="Hori S."/>
            <person name="Arai W."/>
            <person name="Tsubouchi T."/>
            <person name="Morono Y."/>
            <person name="Uchiyama I."/>
            <person name="Ito T."/>
            <person name="Fujiyama A."/>
            <person name="Inagaki F."/>
            <person name="Takami H."/>
        </authorList>
    </citation>
    <scope>NUCLEOTIDE SEQUENCE</scope>
    <source>
        <strain evidence="1">Expedition CK06-06</strain>
    </source>
</reference>
<dbReference type="AlphaFoldDB" id="X0X9P8"/>
<proteinExistence type="predicted"/>
<name>X0X9P8_9ZZZZ</name>
<evidence type="ECO:0008006" key="2">
    <source>
        <dbReference type="Google" id="ProtNLM"/>
    </source>
</evidence>
<organism evidence="1">
    <name type="scientific">marine sediment metagenome</name>
    <dbReference type="NCBI Taxonomy" id="412755"/>
    <lineage>
        <taxon>unclassified sequences</taxon>
        <taxon>metagenomes</taxon>
        <taxon>ecological metagenomes</taxon>
    </lineage>
</organism>
<gene>
    <name evidence="1" type="ORF">S01H1_71240</name>
</gene>
<dbReference type="Gene3D" id="3.40.50.1240">
    <property type="entry name" value="Phosphoglycerate mutase-like"/>
    <property type="match status" value="1"/>
</dbReference>
<evidence type="ECO:0000313" key="1">
    <source>
        <dbReference type="EMBL" id="GAG39795.1"/>
    </source>
</evidence>
<protein>
    <recommendedName>
        <fullName evidence="2">Phosphoglycerate mutase family protein</fullName>
    </recommendedName>
</protein>
<accession>X0X9P8</accession>
<dbReference type="EMBL" id="BARS01047426">
    <property type="protein sequence ID" value="GAG39795.1"/>
    <property type="molecule type" value="Genomic_DNA"/>
</dbReference>
<sequence length="62" mass="7157">MKKTLYCIRHGTALHNINFPKIGRKAYTEFRDTPLVDFGHIESITLGQEWRDIGKIELVVVS</sequence>
<comment type="caution">
    <text evidence="1">The sequence shown here is derived from an EMBL/GenBank/DDBJ whole genome shotgun (WGS) entry which is preliminary data.</text>
</comment>
<dbReference type="InterPro" id="IPR029033">
    <property type="entry name" value="His_PPase_superfam"/>
</dbReference>
<dbReference type="SUPFAM" id="SSF53254">
    <property type="entry name" value="Phosphoglycerate mutase-like"/>
    <property type="match status" value="1"/>
</dbReference>